<gene>
    <name evidence="1" type="ORF">GCM10010406_29820</name>
</gene>
<protein>
    <submittedName>
        <fullName evidence="1">Uncharacterized protein</fullName>
    </submittedName>
</protein>
<accession>A0ABN3LYW5</accession>
<keyword evidence="2" id="KW-1185">Reference proteome</keyword>
<proteinExistence type="predicted"/>
<sequence>MATDNTLLDRKIVKRSPVRSGMQQFLLDSPVSFLCVRCEQTKKSRRVTVRGGHSTDLLCNGCYGWLQANGDDTPAAPPIPPTPPAPAAAEARGLPAAVPNADVQVRIETEGEEWGLPRNVTETGLSVDWHFTVRSEHLAERSCAVPSEMVRRLPGAAPPVTVVFFTGLRNLDTMEGTKAQPEIKGTSGRLSGVEWPACTVPGVRVKARWDMREKVRLSFERLKEPLMLGGTLIRHVYDPKVFTRDIGALDPRNSHTEMIVLLTLRELGLLDERGHAVLPKEALIRNTLRRSGPDKPSRKALETAVAKLLSRGELTRRMGSVNRAGYLRYPALPGGQPVEILVYAPAPRLATKAEIKADDARLGHAVNAHSVAGHLMRIGHLGKEASPAAKDAYRQDHIRAGLIGSHELPRGYTYVRPHDRGL</sequence>
<evidence type="ECO:0000313" key="1">
    <source>
        <dbReference type="EMBL" id="GAA2491761.1"/>
    </source>
</evidence>
<evidence type="ECO:0000313" key="2">
    <source>
        <dbReference type="Proteomes" id="UP001501358"/>
    </source>
</evidence>
<comment type="caution">
    <text evidence="1">The sequence shown here is derived from an EMBL/GenBank/DDBJ whole genome shotgun (WGS) entry which is preliminary data.</text>
</comment>
<dbReference type="EMBL" id="BAAATA010000015">
    <property type="protein sequence ID" value="GAA2491761.1"/>
    <property type="molecule type" value="Genomic_DNA"/>
</dbReference>
<dbReference type="RefSeq" id="WP_344383678.1">
    <property type="nucleotide sequence ID" value="NZ_BAAATA010000015.1"/>
</dbReference>
<reference evidence="1 2" key="1">
    <citation type="journal article" date="2019" name="Int. J. Syst. Evol. Microbiol.">
        <title>The Global Catalogue of Microorganisms (GCM) 10K type strain sequencing project: providing services to taxonomists for standard genome sequencing and annotation.</title>
        <authorList>
            <consortium name="The Broad Institute Genomics Platform"/>
            <consortium name="The Broad Institute Genome Sequencing Center for Infectious Disease"/>
            <person name="Wu L."/>
            <person name="Ma J."/>
        </authorList>
    </citation>
    <scope>NUCLEOTIDE SEQUENCE [LARGE SCALE GENOMIC DNA]</scope>
    <source>
        <strain evidence="1 2">JCM 6307</strain>
    </source>
</reference>
<name>A0ABN3LYW5_9ACTN</name>
<dbReference type="Proteomes" id="UP001501358">
    <property type="component" value="Unassembled WGS sequence"/>
</dbReference>
<organism evidence="1 2">
    <name type="scientific">Streptomyces thermolineatus</name>
    <dbReference type="NCBI Taxonomy" id="44033"/>
    <lineage>
        <taxon>Bacteria</taxon>
        <taxon>Bacillati</taxon>
        <taxon>Actinomycetota</taxon>
        <taxon>Actinomycetes</taxon>
        <taxon>Kitasatosporales</taxon>
        <taxon>Streptomycetaceae</taxon>
        <taxon>Streptomyces</taxon>
    </lineage>
</organism>